<evidence type="ECO:0000313" key="3">
    <source>
        <dbReference type="Proteomes" id="UP000559256"/>
    </source>
</evidence>
<feature type="compositionally biased region" description="Polar residues" evidence="1">
    <location>
        <begin position="136"/>
        <end position="149"/>
    </location>
</feature>
<organism evidence="2 3">
    <name type="scientific">Tetrapyrgos nigripes</name>
    <dbReference type="NCBI Taxonomy" id="182062"/>
    <lineage>
        <taxon>Eukaryota</taxon>
        <taxon>Fungi</taxon>
        <taxon>Dikarya</taxon>
        <taxon>Basidiomycota</taxon>
        <taxon>Agaricomycotina</taxon>
        <taxon>Agaricomycetes</taxon>
        <taxon>Agaricomycetidae</taxon>
        <taxon>Agaricales</taxon>
        <taxon>Marasmiineae</taxon>
        <taxon>Marasmiaceae</taxon>
        <taxon>Tetrapyrgos</taxon>
    </lineage>
</organism>
<dbReference type="AlphaFoldDB" id="A0A8H5C373"/>
<proteinExistence type="predicted"/>
<reference evidence="2 3" key="1">
    <citation type="journal article" date="2020" name="ISME J.">
        <title>Uncovering the hidden diversity of litter-decomposition mechanisms in mushroom-forming fungi.</title>
        <authorList>
            <person name="Floudas D."/>
            <person name="Bentzer J."/>
            <person name="Ahren D."/>
            <person name="Johansson T."/>
            <person name="Persson P."/>
            <person name="Tunlid A."/>
        </authorList>
    </citation>
    <scope>NUCLEOTIDE SEQUENCE [LARGE SCALE GENOMIC DNA]</scope>
    <source>
        <strain evidence="2 3">CBS 291.85</strain>
    </source>
</reference>
<protein>
    <submittedName>
        <fullName evidence="2">Uncharacterized protein</fullName>
    </submittedName>
</protein>
<evidence type="ECO:0000313" key="2">
    <source>
        <dbReference type="EMBL" id="KAF5334161.1"/>
    </source>
</evidence>
<feature type="compositionally biased region" description="Basic and acidic residues" evidence="1">
    <location>
        <begin position="217"/>
        <end position="252"/>
    </location>
</feature>
<evidence type="ECO:0000256" key="1">
    <source>
        <dbReference type="SAM" id="MobiDB-lite"/>
    </source>
</evidence>
<accession>A0A8H5C373</accession>
<name>A0A8H5C373_9AGAR</name>
<gene>
    <name evidence="2" type="ORF">D9758_014816</name>
</gene>
<feature type="region of interest" description="Disordered" evidence="1">
    <location>
        <begin position="194"/>
        <end position="262"/>
    </location>
</feature>
<comment type="caution">
    <text evidence="2">The sequence shown here is derived from an EMBL/GenBank/DDBJ whole genome shotgun (WGS) entry which is preliminary data.</text>
</comment>
<dbReference type="Proteomes" id="UP000559256">
    <property type="component" value="Unassembled WGS sequence"/>
</dbReference>
<feature type="compositionally biased region" description="Low complexity" evidence="1">
    <location>
        <begin position="66"/>
        <end position="76"/>
    </location>
</feature>
<feature type="compositionally biased region" description="Polar residues" evidence="1">
    <location>
        <begin position="31"/>
        <end position="46"/>
    </location>
</feature>
<keyword evidence="3" id="KW-1185">Reference proteome</keyword>
<dbReference type="EMBL" id="JAACJM010000266">
    <property type="protein sequence ID" value="KAF5334161.1"/>
    <property type="molecule type" value="Genomic_DNA"/>
</dbReference>
<feature type="region of interest" description="Disordered" evidence="1">
    <location>
        <begin position="19"/>
        <end position="176"/>
    </location>
</feature>
<sequence length="262" mass="28321">MSYNLATADEPVSVKMYPASTSSAIRDGRNSLKNKSSITGVGNAENQVEKPLTNPEANPPVDKLLSSPSHPHAPSSYRSTLLFQPKLSASKPLASCATSTSPPEDSSFDTVPPLSAKPSLSKVSEPVSAGDMNTRRAGSNGDSLSTVQEPVSRINPKVPQKGRRIDSIPKSSSTVPSLTSEAPIYAIYPSFTTRSVLSPPQSFDPPKSTMKFSRKSPNQDRHSEPRLHPESKVDCGVDYSDRANDYNPHDYIQHSTGRTRTR</sequence>